<dbReference type="Gene3D" id="2.60.40.1080">
    <property type="match status" value="1"/>
</dbReference>
<evidence type="ECO:0000256" key="1">
    <source>
        <dbReference type="ARBA" id="ARBA00004196"/>
    </source>
</evidence>
<evidence type="ECO:0000313" key="3">
    <source>
        <dbReference type="EMBL" id="RHC18476.1"/>
    </source>
</evidence>
<dbReference type="InterPro" id="IPR036116">
    <property type="entry name" value="FN3_sf"/>
</dbReference>
<comment type="caution">
    <text evidence="3">The sequence shown here is derived from an EMBL/GenBank/DDBJ whole genome shotgun (WGS) entry which is preliminary data.</text>
</comment>
<dbReference type="GO" id="GO:0030313">
    <property type="term" value="C:cell envelope"/>
    <property type="evidence" value="ECO:0007669"/>
    <property type="project" value="UniProtKB-SubCell"/>
</dbReference>
<accession>A0A3R6B7R6</accession>
<dbReference type="SMART" id="SM00635">
    <property type="entry name" value="BID_2"/>
    <property type="match status" value="1"/>
</dbReference>
<dbReference type="InterPro" id="IPR008964">
    <property type="entry name" value="Invasin/intimin_cell_adhesion"/>
</dbReference>
<dbReference type="NCBIfam" id="TIGR02543">
    <property type="entry name" value="List_Bact_rpt"/>
    <property type="match status" value="1"/>
</dbReference>
<dbReference type="Proteomes" id="UP000283513">
    <property type="component" value="Unassembled WGS sequence"/>
</dbReference>
<dbReference type="InterPro" id="IPR013378">
    <property type="entry name" value="InlB-like_B-rpt"/>
</dbReference>
<dbReference type="SUPFAM" id="SSF49373">
    <property type="entry name" value="Invasin/intimin cell-adhesion fragments"/>
    <property type="match status" value="1"/>
</dbReference>
<evidence type="ECO:0000259" key="2">
    <source>
        <dbReference type="SMART" id="SM00635"/>
    </source>
</evidence>
<proteinExistence type="predicted"/>
<dbReference type="Pfam" id="PF09479">
    <property type="entry name" value="Flg_new"/>
    <property type="match status" value="1"/>
</dbReference>
<dbReference type="SUPFAM" id="SSF49265">
    <property type="entry name" value="Fibronectin type III"/>
    <property type="match status" value="1"/>
</dbReference>
<dbReference type="EMBL" id="QSHO01000004">
    <property type="protein sequence ID" value="RHC18476.1"/>
    <property type="molecule type" value="Genomic_DNA"/>
</dbReference>
<dbReference type="Pfam" id="PF02368">
    <property type="entry name" value="Big_2"/>
    <property type="match status" value="1"/>
</dbReference>
<dbReference type="Gene3D" id="2.60.40.4270">
    <property type="entry name" value="Listeria-Bacteroides repeat domain"/>
    <property type="match status" value="1"/>
</dbReference>
<dbReference type="AlphaFoldDB" id="A0A3R6B7R6"/>
<reference evidence="3 4" key="1">
    <citation type="submission" date="2018-08" db="EMBL/GenBank/DDBJ databases">
        <title>A genome reference for cultivated species of the human gut microbiota.</title>
        <authorList>
            <person name="Zou Y."/>
            <person name="Xue W."/>
            <person name="Luo G."/>
        </authorList>
    </citation>
    <scope>NUCLEOTIDE SEQUENCE [LARGE SCALE GENOMIC DNA]</scope>
    <source>
        <strain evidence="3 4">AM37-1AC</strain>
    </source>
</reference>
<sequence length="198" mass="21620">MKKGETLTLKAVVAPEKATNKGIKWSSSNTKIAAVDKNGKVKALQNGTATIKATAKDGSGVSASCKITVGYKITYKLGKGKNNDQNPEYYYNQKINLKAASKKGYAFKGWYTDSKYTKKITTIAKNSKKNITVYAKWEKVVVKKGAVKKVTVTGTSKTLSKLSKGKNYYVKVRAYKKDSTGAKVYGSFSSVKKVKISK</sequence>
<dbReference type="InterPro" id="IPR042229">
    <property type="entry name" value="Listeria/Bacterioides_rpt_sf"/>
</dbReference>
<organism evidence="3 4">
    <name type="scientific">Roseburia intestinalis</name>
    <dbReference type="NCBI Taxonomy" id="166486"/>
    <lineage>
        <taxon>Bacteria</taxon>
        <taxon>Bacillati</taxon>
        <taxon>Bacillota</taxon>
        <taxon>Clostridia</taxon>
        <taxon>Lachnospirales</taxon>
        <taxon>Lachnospiraceae</taxon>
        <taxon>Roseburia</taxon>
    </lineage>
</organism>
<evidence type="ECO:0000313" key="4">
    <source>
        <dbReference type="Proteomes" id="UP000283513"/>
    </source>
</evidence>
<name>A0A3R6B7R6_9FIRM</name>
<dbReference type="InterPro" id="IPR003343">
    <property type="entry name" value="Big_2"/>
</dbReference>
<comment type="subcellular location">
    <subcellularLocation>
        <location evidence="1">Cell envelope</location>
    </subcellularLocation>
</comment>
<gene>
    <name evidence="3" type="ORF">DW856_05885</name>
</gene>
<protein>
    <recommendedName>
        <fullName evidence="2">BIG2 domain-containing protein</fullName>
    </recommendedName>
</protein>
<feature type="domain" description="BIG2" evidence="2">
    <location>
        <begin position="1"/>
        <end position="65"/>
    </location>
</feature>